<feature type="region of interest" description="Disordered" evidence="1">
    <location>
        <begin position="58"/>
        <end position="107"/>
    </location>
</feature>
<gene>
    <name evidence="3" type="ORF">Aph01nite_14890</name>
</gene>
<sequence length="459" mass="47882">MILVSAALVLAAIVLLIAGVVLAKPFLVMWSIVVSVLSAVCLLIGALLRRHELFPAGGRSQTATPQPQPHQMPQMAHAGGPAYSGPPSQPSQQTPHQMPHQMPQQMPAHMTQQMANPMMAAPVATPAPATETQQVPFPGAAGQEPPERRSRPPMPRPLPGGGLGPDSIVLVIPGRKRFHLPNCRQLADREIEELTLEEAREEGFSPCTACVAEGLAPAKPDTPAKLETPAAFEAPARLEAPAAFEAPARREAPGRPETPVRAESPASAAWPASPAWAETPVKPVEPAETASGRAGSAVSADADEPADTPTVSAPSPRAETAAPTVAAPLPPVPSVPPASSEWSAFSRPTVTPAQAPTPSAPDPEPAKPEPVAAESATVKEEKPETIPDDATVHAPRPAKDEDGEEGRDEGDLVHVLVGTRRFHHAECSLVGDEESDIETMTKAEAEAAGLTQCSACSDK</sequence>
<feature type="compositionally biased region" description="Low complexity" evidence="1">
    <location>
        <begin position="61"/>
        <end position="77"/>
    </location>
</feature>
<reference evidence="3" key="1">
    <citation type="submission" date="2021-01" db="EMBL/GenBank/DDBJ databases">
        <title>Whole genome shotgun sequence of Acrocarpospora phusangensis NBRC 108782.</title>
        <authorList>
            <person name="Komaki H."/>
            <person name="Tamura T."/>
        </authorList>
    </citation>
    <scope>NUCLEOTIDE SEQUENCE</scope>
    <source>
        <strain evidence="3">NBRC 108782</strain>
    </source>
</reference>
<keyword evidence="2" id="KW-0812">Transmembrane</keyword>
<evidence type="ECO:0000313" key="4">
    <source>
        <dbReference type="Proteomes" id="UP000640052"/>
    </source>
</evidence>
<feature type="compositionally biased region" description="Low complexity" evidence="1">
    <location>
        <begin position="318"/>
        <end position="327"/>
    </location>
</feature>
<name>A0A919UIK4_9ACTN</name>
<proteinExistence type="predicted"/>
<feature type="compositionally biased region" description="Low complexity" evidence="1">
    <location>
        <begin position="125"/>
        <end position="134"/>
    </location>
</feature>
<evidence type="ECO:0000256" key="2">
    <source>
        <dbReference type="SAM" id="Phobius"/>
    </source>
</evidence>
<accession>A0A919UIK4</accession>
<feature type="compositionally biased region" description="Low complexity" evidence="1">
    <location>
        <begin position="90"/>
        <end position="107"/>
    </location>
</feature>
<organism evidence="3 4">
    <name type="scientific">Acrocarpospora phusangensis</name>
    <dbReference type="NCBI Taxonomy" id="1070424"/>
    <lineage>
        <taxon>Bacteria</taxon>
        <taxon>Bacillati</taxon>
        <taxon>Actinomycetota</taxon>
        <taxon>Actinomycetes</taxon>
        <taxon>Streptosporangiales</taxon>
        <taxon>Streptosporangiaceae</taxon>
        <taxon>Acrocarpospora</taxon>
    </lineage>
</organism>
<feature type="compositionally biased region" description="Low complexity" evidence="1">
    <location>
        <begin position="262"/>
        <end position="278"/>
    </location>
</feature>
<feature type="region of interest" description="Disordered" evidence="1">
    <location>
        <begin position="125"/>
        <end position="164"/>
    </location>
</feature>
<dbReference type="RefSeq" id="WP_204039989.1">
    <property type="nucleotide sequence ID" value="NZ_BOOA01000008.1"/>
</dbReference>
<dbReference type="Proteomes" id="UP000640052">
    <property type="component" value="Unassembled WGS sequence"/>
</dbReference>
<feature type="compositionally biased region" description="Low complexity" evidence="1">
    <location>
        <begin position="230"/>
        <end position="246"/>
    </location>
</feature>
<feature type="transmembrane region" description="Helical" evidence="2">
    <location>
        <begin position="28"/>
        <end position="48"/>
    </location>
</feature>
<keyword evidence="2" id="KW-1133">Transmembrane helix</keyword>
<feature type="region of interest" description="Disordered" evidence="1">
    <location>
        <begin position="230"/>
        <end position="410"/>
    </location>
</feature>
<dbReference type="EMBL" id="BOOA01000008">
    <property type="protein sequence ID" value="GIH23179.1"/>
    <property type="molecule type" value="Genomic_DNA"/>
</dbReference>
<feature type="compositionally biased region" description="Basic and acidic residues" evidence="1">
    <location>
        <begin position="247"/>
        <end position="260"/>
    </location>
</feature>
<keyword evidence="2" id="KW-0472">Membrane</keyword>
<evidence type="ECO:0000256" key="1">
    <source>
        <dbReference type="SAM" id="MobiDB-lite"/>
    </source>
</evidence>
<keyword evidence="4" id="KW-1185">Reference proteome</keyword>
<dbReference type="AlphaFoldDB" id="A0A919UIK4"/>
<evidence type="ECO:0000313" key="3">
    <source>
        <dbReference type="EMBL" id="GIH23179.1"/>
    </source>
</evidence>
<comment type="caution">
    <text evidence="3">The sequence shown here is derived from an EMBL/GenBank/DDBJ whole genome shotgun (WGS) entry which is preliminary data.</text>
</comment>
<protein>
    <submittedName>
        <fullName evidence="3">Uncharacterized protein</fullName>
    </submittedName>
</protein>